<organism evidence="12 13">
    <name type="scientific">Coemansia asiatica</name>
    <dbReference type="NCBI Taxonomy" id="1052880"/>
    <lineage>
        <taxon>Eukaryota</taxon>
        <taxon>Fungi</taxon>
        <taxon>Fungi incertae sedis</taxon>
        <taxon>Zoopagomycota</taxon>
        <taxon>Kickxellomycotina</taxon>
        <taxon>Kickxellomycetes</taxon>
        <taxon>Kickxellales</taxon>
        <taxon>Kickxellaceae</taxon>
        <taxon>Coemansia</taxon>
    </lineage>
</organism>
<dbReference type="GO" id="GO:0004386">
    <property type="term" value="F:helicase activity"/>
    <property type="evidence" value="ECO:0007669"/>
    <property type="project" value="UniProtKB-KW"/>
</dbReference>
<feature type="region of interest" description="Disordered" evidence="9">
    <location>
        <begin position="910"/>
        <end position="929"/>
    </location>
</feature>
<evidence type="ECO:0000313" key="13">
    <source>
        <dbReference type="Proteomes" id="UP001145021"/>
    </source>
</evidence>
<dbReference type="CDD" id="cd18793">
    <property type="entry name" value="SF2_C_SNF"/>
    <property type="match status" value="1"/>
</dbReference>
<dbReference type="InterPro" id="IPR038718">
    <property type="entry name" value="SNF2-like_sf"/>
</dbReference>
<dbReference type="Pfam" id="PF00176">
    <property type="entry name" value="SNF2-rel_dom"/>
    <property type="match status" value="1"/>
</dbReference>
<feature type="region of interest" description="Disordered" evidence="9">
    <location>
        <begin position="1073"/>
        <end position="1093"/>
    </location>
</feature>
<evidence type="ECO:0000256" key="1">
    <source>
        <dbReference type="ARBA" id="ARBA00004123"/>
    </source>
</evidence>
<keyword evidence="4" id="KW-0378">Hydrolase</keyword>
<feature type="region of interest" description="Disordered" evidence="9">
    <location>
        <begin position="645"/>
        <end position="673"/>
    </location>
</feature>
<keyword evidence="3" id="KW-0547">Nucleotide-binding</keyword>
<evidence type="ECO:0000256" key="4">
    <source>
        <dbReference type="ARBA" id="ARBA00022801"/>
    </source>
</evidence>
<gene>
    <name evidence="12" type="ORF">LPJ64_006006</name>
</gene>
<sequence>MIGDAKFYVEDEYEQMIAGSDNSGSSQASGALSEQRLLRLEESASGVSSDNSSSQTGMSISNSILADEGSLADPKEIVEVVGELNDGAFTAADPTEEPGLEASENSAPAAANDHDDGEQILASGVIDDDGRQPPLPEAETSTPDESEEIVLAGGSIGDTHRDGSSSVSKPAAVDAVKAKKRVVPTLVSDIVPAMSKGNIAGNPSLSLNISVSLPVPALPVDQARLAVQQALRCRKNDQDQLYARIFRRRLKAKSEFDTSDRLSLTDSLEPIAVESLDTFWFFRPAQNRFNRANVKRVDQQIMAAQNQQGLVSLVKLWCDMDLVQRWQRRYISAVDTALLEDQTESDEANDDEEDPVLPVYGDSGTDNEYSDDLRHEIDVEQRETQKRQAKAAEKESQRKALVQQTIRQMCAKFGSEWHEQMLPKLSKSRFYLWRKHQRFGPSLAEETKKLQLDRLPKAKLAIFESGVSKLADIVRLCSGLRRTVYQISDNEWILKLIAGPCPPRPVSKRSSSSRRQAKAESSGNREVINSSEDSGSDYDSLDDFIEDDTEPVPRPNPVETLKVELGVAANGQASRHQTPRQMERFMGPRAREEPNEPKSSCREVKAQRKNMLRARGLTRTKEDRKRVLDQLRHFAWLRGEDEGYSDFSEDRETGSGTAESSSNSDSAKAKTSQVPRPFILSRDGFLQLLSKNSVDEHFDSMLFCIRRMACGLERLSNLAIGDLNEMHRQQLPAIDLHMSMRIWTEFTLWTLVFGPASLDADIAADGITVEYSDPVLRNKRIMQIRESLERSELHAELVRHQEQLPDMCQQRKRLLYAFVDSPVPQWLTEDMQPLLQFTNGSVRRAVVESGCSGLVIGRRWLPMLQRFLAIDQILHKAAFAEFFKWRQHCILDYERPVILASQRHSDLSNDKNIVENSSTNGAARDPARKPTFKPVSFVLSSSSSGSSSDGEIDFQAIVVDSDGDESDIDANRRASTSAGNNSRLVSAETQGLPLTTSALPLSPPITPVQKAMAVIEIKEEEEEHDHDKAKLQRKLPKIGRRNIRPVREESKEMAEIQKKQQESMLALKRRIELSQETESSCSSSPKPIKRGRTSNNVAHAGTAGTAGTAAAAAAAAITMPDNGRNDSSLSAEEGEIMEVDSSQEEVISHGVVADINIDSIGEPVLINPGHTEDQSDVFIPGFIGGNLKEHQIEGIQFMWQNVVMLSDHNSPQVDDAAEQQKESQRQKQLPQPQQQHGCILAHSMGLGKTLQTIAFVFTLLNEIHRNSSDFRNSTFKSRRVLIICPPTVQSNWASEFEKWTGVAHSTAASMARGSKGYVPSGPQIPDAFGMDSNYLRRSLDAVRRHSRMVIRQVVNFDTMRSSSMRLAAIKAWHDFGGVMIMGYRMFLNLMQTALSEGAPNADVNAVNGSEAQGLRRYLVDEGPSLVIADEGHCIKNSDTQLSRICKMLKTRARVCLTGYPLQNRLEEYWTMVDFCFPSFLGDLADFRNRYVHPINNGLYKDSTLTDKRRSTFYMRTLQRLLENVVHRRDSSLLFKQLPRKVEYFILCPLTDIQYQLYSGYLSQVAGIDETGSTGGSGNGSGKNIGLFSHGSVLLTICNHPAVFQASIDASKQQRKQTDAPSSIAERNSTPAINIDSEMVDDDIGASIDDSAVSRLVERDNQWVQDIYAQHLGQTTDNNDDGNGNSGQMLYRAGWSIKTLMAMHIIQTSRMHGERVLLFSRSIPTLDYLQRALADCGIGKASNDRTVVRIDGSTVVSKRQEMIDEFNQDDGKFRVFLISSGTGSIGINLVAASRVIIYDVGWNPLYDDQAVARAYRYGQKRRVYVYRLATADTWEEWLLQNNIFKVGLTRRVVDKQTMGRRVSKGDKQKYLRYPSREVGTISEKSVKELTESYKDDEVFCSLMSAFKQQTCKVTPQATLLANEDEAVDAEDMARFDAFVQQEKQRLGQVPVDIQVPAPAHIPAAVSASASTGLADQTTGNAHTAGVVEEAANTARKISSVKAFTIVAVTAMLHTVRDKIIRVQGQLDVAVNTSMYILVSSWLEHIEKYVDISAAGWKERSIQPIATIADRIKHIEMMYTLTPQLYYMSDEVMSKVLLNLNTKQ</sequence>
<feature type="region of interest" description="Disordered" evidence="9">
    <location>
        <begin position="585"/>
        <end position="604"/>
    </location>
</feature>
<protein>
    <submittedName>
        <fullName evidence="12">Uncharacterized protein</fullName>
    </submittedName>
</protein>
<feature type="compositionally biased region" description="Acidic residues" evidence="9">
    <location>
        <begin position="534"/>
        <end position="550"/>
    </location>
</feature>
<feature type="region of interest" description="Disordered" evidence="9">
    <location>
        <begin position="18"/>
        <end position="71"/>
    </location>
</feature>
<feature type="region of interest" description="Disordered" evidence="9">
    <location>
        <begin position="503"/>
        <end position="557"/>
    </location>
</feature>
<evidence type="ECO:0000256" key="9">
    <source>
        <dbReference type="SAM" id="MobiDB-lite"/>
    </source>
</evidence>
<feature type="domain" description="Helicase ATP-binding" evidence="10">
    <location>
        <begin position="1229"/>
        <end position="1478"/>
    </location>
</feature>
<evidence type="ECO:0000259" key="11">
    <source>
        <dbReference type="PROSITE" id="PS51194"/>
    </source>
</evidence>
<comment type="subcellular location">
    <subcellularLocation>
        <location evidence="1">Nucleus</location>
    </subcellularLocation>
</comment>
<dbReference type="Pfam" id="PF24580">
    <property type="entry name" value="DUF7607"/>
    <property type="match status" value="1"/>
</dbReference>
<keyword evidence="6" id="KW-0067">ATP-binding</keyword>
<proteinExistence type="inferred from homology"/>
<feature type="compositionally biased region" description="Low complexity" evidence="9">
    <location>
        <begin position="1074"/>
        <end position="1084"/>
    </location>
</feature>
<feature type="compositionally biased region" description="Basic and acidic residues" evidence="9">
    <location>
        <begin position="589"/>
        <end position="604"/>
    </location>
</feature>
<dbReference type="Gene3D" id="3.40.50.10810">
    <property type="entry name" value="Tandem AAA-ATPase domain"/>
    <property type="match status" value="1"/>
</dbReference>
<feature type="compositionally biased region" description="Polar residues" evidence="9">
    <location>
        <begin position="55"/>
        <end position="64"/>
    </location>
</feature>
<dbReference type="EMBL" id="JANBOH010000478">
    <property type="protein sequence ID" value="KAJ1642116.1"/>
    <property type="molecule type" value="Genomic_DNA"/>
</dbReference>
<evidence type="ECO:0000256" key="5">
    <source>
        <dbReference type="ARBA" id="ARBA00022806"/>
    </source>
</evidence>
<feature type="compositionally biased region" description="Polar residues" evidence="9">
    <location>
        <begin position="20"/>
        <end position="30"/>
    </location>
</feature>
<keyword evidence="8" id="KW-0539">Nucleus</keyword>
<name>A0A9W8CHI2_9FUNG</name>
<dbReference type="GO" id="GO:0005524">
    <property type="term" value="F:ATP binding"/>
    <property type="evidence" value="ECO:0007669"/>
    <property type="project" value="UniProtKB-KW"/>
</dbReference>
<reference evidence="12" key="1">
    <citation type="submission" date="2022-07" db="EMBL/GenBank/DDBJ databases">
        <title>Phylogenomic reconstructions and comparative analyses of Kickxellomycotina fungi.</title>
        <authorList>
            <person name="Reynolds N.K."/>
            <person name="Stajich J.E."/>
            <person name="Barry K."/>
            <person name="Grigoriev I.V."/>
            <person name="Crous P."/>
            <person name="Smith M.E."/>
        </authorList>
    </citation>
    <scope>NUCLEOTIDE SEQUENCE</scope>
    <source>
        <strain evidence="12">NBRC 105413</strain>
    </source>
</reference>
<feature type="compositionally biased region" description="Acidic residues" evidence="9">
    <location>
        <begin position="342"/>
        <end position="355"/>
    </location>
</feature>
<dbReference type="Pfam" id="PF00271">
    <property type="entry name" value="Helicase_C"/>
    <property type="match status" value="1"/>
</dbReference>
<comment type="caution">
    <text evidence="12">The sequence shown here is derived from an EMBL/GenBank/DDBJ whole genome shotgun (WGS) entry which is preliminary data.</text>
</comment>
<evidence type="ECO:0000259" key="10">
    <source>
        <dbReference type="PROSITE" id="PS51192"/>
    </source>
</evidence>
<feature type="region of interest" description="Disordered" evidence="9">
    <location>
        <begin position="1608"/>
        <end position="1631"/>
    </location>
</feature>
<dbReference type="Proteomes" id="UP001145021">
    <property type="component" value="Unassembled WGS sequence"/>
</dbReference>
<evidence type="ECO:0000256" key="8">
    <source>
        <dbReference type="ARBA" id="ARBA00023242"/>
    </source>
</evidence>
<dbReference type="PROSITE" id="PS51192">
    <property type="entry name" value="HELICASE_ATP_BIND_1"/>
    <property type="match status" value="1"/>
</dbReference>
<keyword evidence="5" id="KW-0347">Helicase</keyword>
<feature type="compositionally biased region" description="Polar residues" evidence="9">
    <location>
        <begin position="519"/>
        <end position="533"/>
    </location>
</feature>
<keyword evidence="7" id="KW-0238">DNA-binding</keyword>
<dbReference type="GO" id="GO:0005634">
    <property type="term" value="C:nucleus"/>
    <property type="evidence" value="ECO:0007669"/>
    <property type="project" value="UniProtKB-SubCell"/>
</dbReference>
<dbReference type="InterPro" id="IPR049730">
    <property type="entry name" value="SNF2/RAD54-like_C"/>
</dbReference>
<dbReference type="InterPro" id="IPR056026">
    <property type="entry name" value="DUF7607"/>
</dbReference>
<dbReference type="GO" id="GO:0016887">
    <property type="term" value="F:ATP hydrolysis activity"/>
    <property type="evidence" value="ECO:0007669"/>
    <property type="project" value="InterPro"/>
</dbReference>
<feature type="compositionally biased region" description="Polar residues" evidence="9">
    <location>
        <begin position="973"/>
        <end position="985"/>
    </location>
</feature>
<feature type="region of interest" description="Disordered" evidence="9">
    <location>
        <begin position="1210"/>
        <end position="1234"/>
    </location>
</feature>
<feature type="domain" description="Helicase C-terminal" evidence="11">
    <location>
        <begin position="1695"/>
        <end position="1862"/>
    </location>
</feature>
<keyword evidence="13" id="KW-1185">Reference proteome</keyword>
<dbReference type="InterPro" id="IPR000330">
    <property type="entry name" value="SNF2_N"/>
</dbReference>
<dbReference type="SMART" id="SM00487">
    <property type="entry name" value="DEXDc"/>
    <property type="match status" value="1"/>
</dbReference>
<evidence type="ECO:0000256" key="3">
    <source>
        <dbReference type="ARBA" id="ARBA00022741"/>
    </source>
</evidence>
<evidence type="ECO:0000256" key="2">
    <source>
        <dbReference type="ARBA" id="ARBA00007025"/>
    </source>
</evidence>
<feature type="region of interest" description="Disordered" evidence="9">
    <location>
        <begin position="342"/>
        <end position="370"/>
    </location>
</feature>
<dbReference type="PANTHER" id="PTHR45797:SF1">
    <property type="entry name" value="HELICASE ARIP4"/>
    <property type="match status" value="1"/>
</dbReference>
<feature type="compositionally biased region" description="Polar residues" evidence="9">
    <location>
        <begin position="1618"/>
        <end position="1631"/>
    </location>
</feature>
<feature type="compositionally biased region" description="Polar residues" evidence="9">
    <location>
        <begin position="654"/>
        <end position="673"/>
    </location>
</feature>
<dbReference type="SUPFAM" id="SSF52540">
    <property type="entry name" value="P-loop containing nucleoside triphosphate hydrolases"/>
    <property type="match status" value="2"/>
</dbReference>
<dbReference type="SMART" id="SM00490">
    <property type="entry name" value="HELICc"/>
    <property type="match status" value="1"/>
</dbReference>
<dbReference type="GO" id="GO:0003677">
    <property type="term" value="F:DNA binding"/>
    <property type="evidence" value="ECO:0007669"/>
    <property type="project" value="UniProtKB-KW"/>
</dbReference>
<dbReference type="PANTHER" id="PTHR45797">
    <property type="entry name" value="RAD54-LIKE"/>
    <property type="match status" value="1"/>
</dbReference>
<feature type="region of interest" description="Disordered" evidence="9">
    <location>
        <begin position="963"/>
        <end position="985"/>
    </location>
</feature>
<evidence type="ECO:0000313" key="12">
    <source>
        <dbReference type="EMBL" id="KAJ1642116.1"/>
    </source>
</evidence>
<evidence type="ECO:0000256" key="6">
    <source>
        <dbReference type="ARBA" id="ARBA00022840"/>
    </source>
</evidence>
<evidence type="ECO:0000256" key="7">
    <source>
        <dbReference type="ARBA" id="ARBA00023125"/>
    </source>
</evidence>
<feature type="compositionally biased region" description="Low complexity" evidence="9">
    <location>
        <begin position="43"/>
        <end position="54"/>
    </location>
</feature>
<dbReference type="PROSITE" id="PS51194">
    <property type="entry name" value="HELICASE_CTER"/>
    <property type="match status" value="1"/>
</dbReference>
<dbReference type="InterPro" id="IPR014001">
    <property type="entry name" value="Helicase_ATP-bd"/>
</dbReference>
<dbReference type="InterPro" id="IPR044574">
    <property type="entry name" value="ARIP4-like"/>
</dbReference>
<feature type="compositionally biased region" description="Low complexity" evidence="9">
    <location>
        <begin position="101"/>
        <end position="111"/>
    </location>
</feature>
<dbReference type="Gene3D" id="3.40.50.300">
    <property type="entry name" value="P-loop containing nucleotide triphosphate hydrolases"/>
    <property type="match status" value="1"/>
</dbReference>
<comment type="similarity">
    <text evidence="2">Belongs to the SNF2/RAD54 helicase family.</text>
</comment>
<dbReference type="InterPro" id="IPR001650">
    <property type="entry name" value="Helicase_C-like"/>
</dbReference>
<dbReference type="InterPro" id="IPR027417">
    <property type="entry name" value="P-loop_NTPase"/>
</dbReference>
<accession>A0A9W8CHI2</accession>
<feature type="region of interest" description="Disordered" evidence="9">
    <location>
        <begin position="86"/>
        <end position="145"/>
    </location>
</feature>